<name>A0A8J8PF23_9ARCH</name>
<dbReference type="SUPFAM" id="SSF50249">
    <property type="entry name" value="Nucleic acid-binding proteins"/>
    <property type="match status" value="3"/>
</dbReference>
<evidence type="ECO:0008006" key="4">
    <source>
        <dbReference type="Google" id="ProtNLM"/>
    </source>
</evidence>
<dbReference type="Proteomes" id="UP000752814">
    <property type="component" value="Unassembled WGS sequence"/>
</dbReference>
<proteinExistence type="predicted"/>
<comment type="caution">
    <text evidence="2">The sequence shown here is derived from an EMBL/GenBank/DDBJ whole genome shotgun (WGS) entry which is preliminary data.</text>
</comment>
<accession>A0A8J8PF23</accession>
<evidence type="ECO:0000313" key="2">
    <source>
        <dbReference type="EMBL" id="TQS81513.1"/>
    </source>
</evidence>
<dbReference type="CDD" id="cd04491">
    <property type="entry name" value="SoSSB_OBF"/>
    <property type="match status" value="2"/>
</dbReference>
<dbReference type="EMBL" id="LVVT01000022">
    <property type="protein sequence ID" value="TQS81513.1"/>
    <property type="molecule type" value="Genomic_DNA"/>
</dbReference>
<protein>
    <recommendedName>
        <fullName evidence="4">Replication factor A</fullName>
    </recommendedName>
</protein>
<sequence>MMTKEEIAPHVLEIVRVLDGKLTEEKIENDLSTYLNTYRMSLEASKRHIVRKYGGDPNKLTKGIRRMVSTLGTSEQTVDILVKVISANEREIKQNDGTMKTIIYGVVADETGSIQYTLWEKDKCEMTPGEVYLIRHAYTKEWSGQPKLNIGVRAVIEKQNKDSVNLPDGTVPEPKQVSSQPINAQIGDLKENMIGLKITGRVLSIRPREVEANGETKTVFSGILADETGKIDFSAWYDFKLQENEVVTIAGAYTRGWKGIPQLTFGEKASVTRPEIDFPDRDALDKGTRCTVEDIERRGGSADTVIIGSIVDIKQGSGILFRCPECHRPVMKGICQTHGQVTPTPDLRIKAILDDGTGSMMIVLGKELTEKLTGITLADALEEGKTIMDFDFLGPRFEKKLLAQPVEVRGRVTSDEYGLTMTVHDVSPVNLDIAKEAEDLISKVEGF</sequence>
<keyword evidence="1" id="KW-0238">DNA-binding</keyword>
<evidence type="ECO:0000313" key="3">
    <source>
        <dbReference type="Proteomes" id="UP000752814"/>
    </source>
</evidence>
<dbReference type="GO" id="GO:0003677">
    <property type="term" value="F:DNA binding"/>
    <property type="evidence" value="ECO:0007669"/>
    <property type="project" value="UniProtKB-KW"/>
</dbReference>
<dbReference type="InterPro" id="IPR012340">
    <property type="entry name" value="NA-bd_OB-fold"/>
</dbReference>
<dbReference type="AlphaFoldDB" id="A0A8J8PF23"/>
<dbReference type="InterPro" id="IPR051231">
    <property type="entry name" value="SOSS-B"/>
</dbReference>
<dbReference type="Gene3D" id="2.40.50.140">
    <property type="entry name" value="Nucleic acid-binding proteins"/>
    <property type="match status" value="3"/>
</dbReference>
<reference evidence="2" key="1">
    <citation type="submission" date="2016-03" db="EMBL/GenBank/DDBJ databases">
        <authorList>
            <person name="Borrel G."/>
            <person name="Mccann A."/>
            <person name="O'Toole P.W."/>
        </authorList>
    </citation>
    <scope>NUCLEOTIDE SEQUENCE</scope>
    <source>
        <strain evidence="2">183</strain>
    </source>
</reference>
<dbReference type="GO" id="GO:0010212">
    <property type="term" value="P:response to ionizing radiation"/>
    <property type="evidence" value="ECO:0007669"/>
    <property type="project" value="TreeGrafter"/>
</dbReference>
<evidence type="ECO:0000256" key="1">
    <source>
        <dbReference type="ARBA" id="ARBA00023125"/>
    </source>
</evidence>
<dbReference type="PANTHER" id="PTHR13356">
    <property type="entry name" value="OB FOLD NUCLEIC ACID BINDING PROTEIN-RELATED"/>
    <property type="match status" value="1"/>
</dbReference>
<gene>
    <name evidence="2" type="ORF">A3207_03675</name>
</gene>
<dbReference type="GO" id="GO:0000724">
    <property type="term" value="P:double-strand break repair via homologous recombination"/>
    <property type="evidence" value="ECO:0007669"/>
    <property type="project" value="TreeGrafter"/>
</dbReference>
<organism evidence="2 3">
    <name type="scientific">Candidatus Methanomassiliicoccus intestinalis</name>
    <dbReference type="NCBI Taxonomy" id="1406512"/>
    <lineage>
        <taxon>Archaea</taxon>
        <taxon>Methanobacteriati</taxon>
        <taxon>Thermoplasmatota</taxon>
        <taxon>Thermoplasmata</taxon>
        <taxon>Methanomassiliicoccales</taxon>
        <taxon>Methanomassiliicoccaceae</taxon>
        <taxon>Methanomassiliicoccus</taxon>
    </lineage>
</organism>
<dbReference type="RefSeq" id="WP_400195470.1">
    <property type="nucleotide sequence ID" value="NZ_CAYAYJ010000014.1"/>
</dbReference>
<dbReference type="PANTHER" id="PTHR13356:SF10">
    <property type="entry name" value="REPLICATION FACTOR-A PROTEIN 1"/>
    <property type="match status" value="1"/>
</dbReference>